<dbReference type="InterPro" id="IPR003008">
    <property type="entry name" value="Tubulin_FtsZ_GTPase"/>
</dbReference>
<dbReference type="EMBL" id="CM010718">
    <property type="protein sequence ID" value="RZC59786.1"/>
    <property type="molecule type" value="Genomic_DNA"/>
</dbReference>
<protein>
    <recommendedName>
        <fullName evidence="9">Tubulin/FtsZ GTPase domain-containing protein</fullName>
    </recommendedName>
</protein>
<feature type="domain" description="Tubulin/FtsZ 2-layer sandwich" evidence="6">
    <location>
        <begin position="305"/>
        <end position="422"/>
    </location>
</feature>
<keyword evidence="8" id="KW-1185">Reference proteome</keyword>
<dbReference type="SMART" id="SM00865">
    <property type="entry name" value="Tubulin_C"/>
    <property type="match status" value="1"/>
</dbReference>
<dbReference type="Pfam" id="PF00091">
    <property type="entry name" value="Tubulin"/>
    <property type="match status" value="1"/>
</dbReference>
<dbReference type="Pfam" id="PF12327">
    <property type="entry name" value="FtsZ_C"/>
    <property type="match status" value="1"/>
</dbReference>
<dbReference type="HAMAP" id="MF_00909">
    <property type="entry name" value="FtsZ"/>
    <property type="match status" value="1"/>
</dbReference>
<dbReference type="STRING" id="3469.A0A4Y7JGX3"/>
<evidence type="ECO:0008006" key="9">
    <source>
        <dbReference type="Google" id="ProtNLM"/>
    </source>
</evidence>
<dbReference type="InterPro" id="IPR024757">
    <property type="entry name" value="FtsZ_C"/>
</dbReference>
<keyword evidence="2" id="KW-0547">Nucleotide-binding</keyword>
<evidence type="ECO:0000256" key="1">
    <source>
        <dbReference type="ARBA" id="ARBA00009690"/>
    </source>
</evidence>
<accession>A0A4Y7JGX3</accession>
<evidence type="ECO:0000256" key="2">
    <source>
        <dbReference type="ARBA" id="ARBA00022741"/>
    </source>
</evidence>
<dbReference type="GO" id="GO:0051301">
    <property type="term" value="P:cell division"/>
    <property type="evidence" value="ECO:0007669"/>
    <property type="project" value="TreeGrafter"/>
</dbReference>
<dbReference type="SMART" id="SM00864">
    <property type="entry name" value="Tubulin"/>
    <property type="match status" value="1"/>
</dbReference>
<sequence length="461" mass="48986">MQSCEKLFSLPSFSLSTRRNSLSTLQSSFSSSSSVHLYSKPYKSKTLVSRYSCSCSFSQDSSPENARIKVVGIGGGGNNAVNRMIGSGLQYAGGGASFGEGGVELVYRLVDSCFHVWIIYYINCVLMLYFHCYQGVEFYAINTDAQALVQSSAEKRVQIGEQLTRGLGTGGNPELGEQAAEESKSAICEVLADSDLVFVAAGMGGGTGSGAAPVVARLSKDAGYLTVGVVTYPFSFEGRRRSVQALEAIEKLQASVDTLIVIPNDRLLDVAPAQTPLQEAFLLADDVLRQGVQGISDIITIPGLVNVDFADVKAIMKDSGTAMLGVGVSTGKNRAEEAALQATSAPLIERSIERATGVVYNITGGKDLTLQEVNRVSQIVTSLADPSANIIFGAVIDDRYTGEVHVTIIATGFSQTFQKSLFLDPRSSKRESANAKKEAPVPVATASDSGSSTFPTRKRLF</sequence>
<dbReference type="GO" id="GO:0032153">
    <property type="term" value="C:cell division site"/>
    <property type="evidence" value="ECO:0007669"/>
    <property type="project" value="TreeGrafter"/>
</dbReference>
<dbReference type="FunFam" id="3.40.50.1440:FF:000001">
    <property type="entry name" value="Cell division protein FtsZ"/>
    <property type="match status" value="1"/>
</dbReference>
<comment type="similarity">
    <text evidence="1">Belongs to the FtsZ family.</text>
</comment>
<evidence type="ECO:0000259" key="6">
    <source>
        <dbReference type="SMART" id="SM00865"/>
    </source>
</evidence>
<dbReference type="PROSITE" id="PS01135">
    <property type="entry name" value="FTSZ_2"/>
    <property type="match status" value="1"/>
</dbReference>
<dbReference type="PANTHER" id="PTHR30314:SF23">
    <property type="entry name" value="PLASTID DIVISION PROTEIN FTSZ"/>
    <property type="match status" value="1"/>
</dbReference>
<dbReference type="InterPro" id="IPR020805">
    <property type="entry name" value="Cell_div_FtsZ_CS"/>
</dbReference>
<evidence type="ECO:0000313" key="8">
    <source>
        <dbReference type="Proteomes" id="UP000316621"/>
    </source>
</evidence>
<dbReference type="InterPro" id="IPR037103">
    <property type="entry name" value="Tubulin/FtsZ-like_C"/>
</dbReference>
<feature type="domain" description="Tubulin/FtsZ GTPase" evidence="5">
    <location>
        <begin position="67"/>
        <end position="303"/>
    </location>
</feature>
<feature type="region of interest" description="Disordered" evidence="4">
    <location>
        <begin position="428"/>
        <end position="461"/>
    </location>
</feature>
<dbReference type="GO" id="GO:0009507">
    <property type="term" value="C:chloroplast"/>
    <property type="evidence" value="ECO:0007669"/>
    <property type="project" value="TreeGrafter"/>
</dbReference>
<dbReference type="SUPFAM" id="SSF55307">
    <property type="entry name" value="Tubulin C-terminal domain-like"/>
    <property type="match status" value="1"/>
</dbReference>
<dbReference type="InterPro" id="IPR000158">
    <property type="entry name" value="Cell_div_FtsZ"/>
</dbReference>
<keyword evidence="3" id="KW-0342">GTP-binding</keyword>
<evidence type="ECO:0000259" key="5">
    <source>
        <dbReference type="SMART" id="SM00864"/>
    </source>
</evidence>
<evidence type="ECO:0000256" key="4">
    <source>
        <dbReference type="SAM" id="MobiDB-lite"/>
    </source>
</evidence>
<dbReference type="InterPro" id="IPR018316">
    <property type="entry name" value="Tubulin/FtsZ_2-layer-sand-dom"/>
</dbReference>
<evidence type="ECO:0000313" key="7">
    <source>
        <dbReference type="EMBL" id="RZC59786.1"/>
    </source>
</evidence>
<organism evidence="7 8">
    <name type="scientific">Papaver somniferum</name>
    <name type="common">Opium poppy</name>
    <dbReference type="NCBI Taxonomy" id="3469"/>
    <lineage>
        <taxon>Eukaryota</taxon>
        <taxon>Viridiplantae</taxon>
        <taxon>Streptophyta</taxon>
        <taxon>Embryophyta</taxon>
        <taxon>Tracheophyta</taxon>
        <taxon>Spermatophyta</taxon>
        <taxon>Magnoliopsida</taxon>
        <taxon>Ranunculales</taxon>
        <taxon>Papaveraceae</taxon>
        <taxon>Papaveroideae</taxon>
        <taxon>Papaver</taxon>
    </lineage>
</organism>
<feature type="compositionally biased region" description="Basic and acidic residues" evidence="4">
    <location>
        <begin position="428"/>
        <end position="439"/>
    </location>
</feature>
<dbReference type="InterPro" id="IPR008280">
    <property type="entry name" value="Tub_FtsZ_C"/>
</dbReference>
<dbReference type="Gramene" id="RZC59786">
    <property type="protein sequence ID" value="RZC59786"/>
    <property type="gene ID" value="C5167_007090"/>
</dbReference>
<reference evidence="7 8" key="1">
    <citation type="journal article" date="2018" name="Science">
        <title>The opium poppy genome and morphinan production.</title>
        <authorList>
            <person name="Guo L."/>
            <person name="Winzer T."/>
            <person name="Yang X."/>
            <person name="Li Y."/>
            <person name="Ning Z."/>
            <person name="He Z."/>
            <person name="Teodor R."/>
            <person name="Lu Y."/>
            <person name="Bowser T.A."/>
            <person name="Graham I.A."/>
            <person name="Ye K."/>
        </authorList>
    </citation>
    <scope>NUCLEOTIDE SEQUENCE [LARGE SCALE GENOMIC DNA]</scope>
    <source>
        <strain evidence="8">cv. HN1</strain>
        <tissue evidence="7">Leaves</tissue>
    </source>
</reference>
<dbReference type="CDD" id="cd02201">
    <property type="entry name" value="FtsZ_type1"/>
    <property type="match status" value="1"/>
</dbReference>
<name>A0A4Y7JGX3_PAPSO</name>
<gene>
    <name evidence="7" type="ORF">C5167_007090</name>
</gene>
<dbReference type="NCBIfam" id="TIGR00065">
    <property type="entry name" value="ftsZ"/>
    <property type="match status" value="1"/>
</dbReference>
<dbReference type="OMA" id="RAIHTIM"/>
<dbReference type="PRINTS" id="PR00423">
    <property type="entry name" value="CELLDVISFTSZ"/>
</dbReference>
<dbReference type="GO" id="GO:0010020">
    <property type="term" value="P:chloroplast fission"/>
    <property type="evidence" value="ECO:0007669"/>
    <property type="project" value="TreeGrafter"/>
</dbReference>
<dbReference type="GO" id="GO:0003924">
    <property type="term" value="F:GTPase activity"/>
    <property type="evidence" value="ECO:0007669"/>
    <property type="project" value="InterPro"/>
</dbReference>
<evidence type="ECO:0000256" key="3">
    <source>
        <dbReference type="ARBA" id="ARBA00023134"/>
    </source>
</evidence>
<feature type="compositionally biased region" description="Polar residues" evidence="4">
    <location>
        <begin position="446"/>
        <end position="455"/>
    </location>
</feature>
<dbReference type="PANTHER" id="PTHR30314">
    <property type="entry name" value="CELL DIVISION PROTEIN FTSZ-RELATED"/>
    <property type="match status" value="1"/>
</dbReference>
<dbReference type="InterPro" id="IPR036525">
    <property type="entry name" value="Tubulin/FtsZ_GTPase_sf"/>
</dbReference>
<dbReference type="GO" id="GO:0005525">
    <property type="term" value="F:GTP binding"/>
    <property type="evidence" value="ECO:0007669"/>
    <property type="project" value="UniProtKB-KW"/>
</dbReference>
<dbReference type="PROSITE" id="PS01134">
    <property type="entry name" value="FTSZ_1"/>
    <property type="match status" value="1"/>
</dbReference>
<dbReference type="Gene3D" id="3.40.50.1440">
    <property type="entry name" value="Tubulin/FtsZ, GTPase domain"/>
    <property type="match status" value="1"/>
</dbReference>
<dbReference type="Gene3D" id="3.30.1330.20">
    <property type="entry name" value="Tubulin/FtsZ, C-terminal domain"/>
    <property type="match status" value="1"/>
</dbReference>
<dbReference type="InterPro" id="IPR045061">
    <property type="entry name" value="FtsZ/CetZ"/>
</dbReference>
<dbReference type="FunFam" id="3.30.1330.20:FF:000012">
    <property type="entry name" value="Cell division protein FtsZ 1, chloroplastic"/>
    <property type="match status" value="1"/>
</dbReference>
<proteinExistence type="inferred from homology"/>
<dbReference type="AlphaFoldDB" id="A0A4Y7JGX3"/>
<dbReference type="SUPFAM" id="SSF52490">
    <property type="entry name" value="Tubulin nucleotide-binding domain-like"/>
    <property type="match status" value="1"/>
</dbReference>
<dbReference type="Proteomes" id="UP000316621">
    <property type="component" value="Chromosome 4"/>
</dbReference>